<comment type="caution">
    <text evidence="2">The sequence shown here is derived from an EMBL/GenBank/DDBJ whole genome shotgun (WGS) entry which is preliminary data.</text>
</comment>
<evidence type="ECO:0000313" key="3">
    <source>
        <dbReference type="Proteomes" id="UP000222542"/>
    </source>
</evidence>
<dbReference type="GO" id="GO:0016491">
    <property type="term" value="F:oxidoreductase activity"/>
    <property type="evidence" value="ECO:0007669"/>
    <property type="project" value="UniProtKB-KW"/>
</dbReference>
<evidence type="ECO:0000256" key="1">
    <source>
        <dbReference type="ARBA" id="ARBA00023002"/>
    </source>
</evidence>
<dbReference type="PANTHER" id="PTHR10996">
    <property type="entry name" value="2-HYDROXYACID DEHYDROGENASE-RELATED"/>
    <property type="match status" value="1"/>
</dbReference>
<accession>A0A2G2ZI87</accession>
<organism evidence="2 3">
    <name type="scientific">Capsicum annuum</name>
    <name type="common">Capsicum pepper</name>
    <dbReference type="NCBI Taxonomy" id="4072"/>
    <lineage>
        <taxon>Eukaryota</taxon>
        <taxon>Viridiplantae</taxon>
        <taxon>Streptophyta</taxon>
        <taxon>Embryophyta</taxon>
        <taxon>Tracheophyta</taxon>
        <taxon>Spermatophyta</taxon>
        <taxon>Magnoliopsida</taxon>
        <taxon>eudicotyledons</taxon>
        <taxon>Gunneridae</taxon>
        <taxon>Pentapetalae</taxon>
        <taxon>asterids</taxon>
        <taxon>lamiids</taxon>
        <taxon>Solanales</taxon>
        <taxon>Solanaceae</taxon>
        <taxon>Solanoideae</taxon>
        <taxon>Capsiceae</taxon>
        <taxon>Capsicum</taxon>
    </lineage>
</organism>
<reference evidence="2 3" key="1">
    <citation type="journal article" date="2014" name="Nat. Genet.">
        <title>Genome sequence of the hot pepper provides insights into the evolution of pungency in Capsicum species.</title>
        <authorList>
            <person name="Kim S."/>
            <person name="Park M."/>
            <person name="Yeom S.I."/>
            <person name="Kim Y.M."/>
            <person name="Lee J.M."/>
            <person name="Lee H.A."/>
            <person name="Seo E."/>
            <person name="Choi J."/>
            <person name="Cheong K."/>
            <person name="Kim K.T."/>
            <person name="Jung K."/>
            <person name="Lee G.W."/>
            <person name="Oh S.K."/>
            <person name="Bae C."/>
            <person name="Kim S.B."/>
            <person name="Lee H.Y."/>
            <person name="Kim S.Y."/>
            <person name="Kim M.S."/>
            <person name="Kang B.C."/>
            <person name="Jo Y.D."/>
            <person name="Yang H.B."/>
            <person name="Jeong H.J."/>
            <person name="Kang W.H."/>
            <person name="Kwon J.K."/>
            <person name="Shin C."/>
            <person name="Lim J.Y."/>
            <person name="Park J.H."/>
            <person name="Huh J.H."/>
            <person name="Kim J.S."/>
            <person name="Kim B.D."/>
            <person name="Cohen O."/>
            <person name="Paran I."/>
            <person name="Suh M.C."/>
            <person name="Lee S.B."/>
            <person name="Kim Y.K."/>
            <person name="Shin Y."/>
            <person name="Noh S.J."/>
            <person name="Park J."/>
            <person name="Seo Y.S."/>
            <person name="Kwon S.Y."/>
            <person name="Kim H.A."/>
            <person name="Park J.M."/>
            <person name="Kim H.J."/>
            <person name="Choi S.B."/>
            <person name="Bosland P.W."/>
            <person name="Reeves G."/>
            <person name="Jo S.H."/>
            <person name="Lee B.W."/>
            <person name="Cho H.T."/>
            <person name="Choi H.S."/>
            <person name="Lee M.S."/>
            <person name="Yu Y."/>
            <person name="Do Choi Y."/>
            <person name="Park B.S."/>
            <person name="van Deynze A."/>
            <person name="Ashrafi H."/>
            <person name="Hill T."/>
            <person name="Kim W.T."/>
            <person name="Pai H.S."/>
            <person name="Ahn H.K."/>
            <person name="Yeam I."/>
            <person name="Giovannoni J.J."/>
            <person name="Rose J.K."/>
            <person name="Sorensen I."/>
            <person name="Lee S.J."/>
            <person name="Kim R.W."/>
            <person name="Choi I.Y."/>
            <person name="Choi B.S."/>
            <person name="Lim J.S."/>
            <person name="Lee Y.H."/>
            <person name="Choi D."/>
        </authorList>
    </citation>
    <scope>NUCLEOTIDE SEQUENCE [LARGE SCALE GENOMIC DNA]</scope>
    <source>
        <strain evidence="3">cv. CM334</strain>
    </source>
</reference>
<protein>
    <submittedName>
        <fullName evidence="2">Uncharacterized protein</fullName>
    </submittedName>
</protein>
<reference evidence="2 3" key="2">
    <citation type="journal article" date="2017" name="Genome Biol.">
        <title>New reference genome sequences of hot pepper reveal the massive evolution of plant disease-resistance genes by retroduplication.</title>
        <authorList>
            <person name="Kim S."/>
            <person name="Park J."/>
            <person name="Yeom S.I."/>
            <person name="Kim Y.M."/>
            <person name="Seo E."/>
            <person name="Kim K.T."/>
            <person name="Kim M.S."/>
            <person name="Lee J.M."/>
            <person name="Cheong K."/>
            <person name="Shin H.S."/>
            <person name="Kim S.B."/>
            <person name="Han K."/>
            <person name="Lee J."/>
            <person name="Park M."/>
            <person name="Lee H.A."/>
            <person name="Lee H.Y."/>
            <person name="Lee Y."/>
            <person name="Oh S."/>
            <person name="Lee J.H."/>
            <person name="Choi E."/>
            <person name="Choi E."/>
            <person name="Lee S.E."/>
            <person name="Jeon J."/>
            <person name="Kim H."/>
            <person name="Choi G."/>
            <person name="Song H."/>
            <person name="Lee J."/>
            <person name="Lee S.C."/>
            <person name="Kwon J.K."/>
            <person name="Lee H.Y."/>
            <person name="Koo N."/>
            <person name="Hong Y."/>
            <person name="Kim R.W."/>
            <person name="Kang W.H."/>
            <person name="Huh J.H."/>
            <person name="Kang B.C."/>
            <person name="Yang T.J."/>
            <person name="Lee Y.H."/>
            <person name="Bennetzen J.L."/>
            <person name="Choi D."/>
        </authorList>
    </citation>
    <scope>NUCLEOTIDE SEQUENCE [LARGE SCALE GENOMIC DNA]</scope>
    <source>
        <strain evidence="3">cv. CM334</strain>
    </source>
</reference>
<dbReference type="SUPFAM" id="SSF52283">
    <property type="entry name" value="Formate/glycerate dehydrogenase catalytic domain-like"/>
    <property type="match status" value="1"/>
</dbReference>
<name>A0A2G2ZI87_CAPAN</name>
<gene>
    <name evidence="2" type="ORF">T459_14717</name>
</gene>
<keyword evidence="1" id="KW-0560">Oxidoreductase</keyword>
<dbReference type="Gene3D" id="3.40.50.720">
    <property type="entry name" value="NAD(P)-binding Rossmann-like Domain"/>
    <property type="match status" value="2"/>
</dbReference>
<dbReference type="Gramene" id="PHT81702">
    <property type="protein sequence ID" value="PHT81702"/>
    <property type="gene ID" value="T459_14717"/>
</dbReference>
<dbReference type="EMBL" id="AYRZ02000005">
    <property type="protein sequence ID" value="PHT81702.1"/>
    <property type="molecule type" value="Genomic_DNA"/>
</dbReference>
<keyword evidence="3" id="KW-1185">Reference proteome</keyword>
<dbReference type="STRING" id="4072.A0A2G2ZI87"/>
<dbReference type="InterPro" id="IPR050223">
    <property type="entry name" value="D-isomer_2-hydroxyacid_DH"/>
</dbReference>
<evidence type="ECO:0000313" key="2">
    <source>
        <dbReference type="EMBL" id="PHT81702.1"/>
    </source>
</evidence>
<sequence>MLCVGPTPITIEILDKYPSLECVVGTSAGFVHFGLTKYRYCSIIFTTVGDSFFYNMVDFPIGLLIGVLWRISVADRFVRGDCWPVE</sequence>
<dbReference type="PANTHER" id="PTHR10996:SF268">
    <property type="entry name" value="GLYOXYLATE_HYDROXYPYRUVATE REDUCTASE HPR3"/>
    <property type="match status" value="1"/>
</dbReference>
<dbReference type="AlphaFoldDB" id="A0A2G2ZI87"/>
<proteinExistence type="predicted"/>
<dbReference type="Proteomes" id="UP000222542">
    <property type="component" value="Unassembled WGS sequence"/>
</dbReference>